<evidence type="ECO:0000313" key="1">
    <source>
        <dbReference type="Proteomes" id="UP000887565"/>
    </source>
</evidence>
<dbReference type="AlphaFoldDB" id="A0A915IW63"/>
<protein>
    <submittedName>
        <fullName evidence="2">Uncharacterized protein</fullName>
    </submittedName>
</protein>
<accession>A0A915IW63</accession>
<dbReference type="OMA" id="ESAKNWQ"/>
<name>A0A915IW63_ROMCU</name>
<organism evidence="1 2">
    <name type="scientific">Romanomermis culicivorax</name>
    <name type="common">Nematode worm</name>
    <dbReference type="NCBI Taxonomy" id="13658"/>
    <lineage>
        <taxon>Eukaryota</taxon>
        <taxon>Metazoa</taxon>
        <taxon>Ecdysozoa</taxon>
        <taxon>Nematoda</taxon>
        <taxon>Enoplea</taxon>
        <taxon>Dorylaimia</taxon>
        <taxon>Mermithida</taxon>
        <taxon>Mermithoidea</taxon>
        <taxon>Mermithidae</taxon>
        <taxon>Romanomermis</taxon>
    </lineage>
</organism>
<dbReference type="InterPro" id="IPR036400">
    <property type="entry name" value="Cyt_B5-like_heme/steroid_sf"/>
</dbReference>
<keyword evidence="1" id="KW-1185">Reference proteome</keyword>
<reference evidence="2" key="1">
    <citation type="submission" date="2022-11" db="UniProtKB">
        <authorList>
            <consortium name="WormBaseParasite"/>
        </authorList>
    </citation>
    <scope>IDENTIFICATION</scope>
</reference>
<evidence type="ECO:0000313" key="2">
    <source>
        <dbReference type="WBParaSite" id="nRc.2.0.1.t18435-RA"/>
    </source>
</evidence>
<sequence length="134" mass="15083">KDATRAFVTGDFSEKGLVDYIDGLTSQDLLGIQEWIQFYEKEYKAVGTLSGTYYDDQGRPTPKLEDAKRLFESAKNWQQSQKADYERYPPCNSEWTQGKGGRVWCSSRFGAGAVFAQDRSGAAVLLRGRLGHRS</sequence>
<dbReference type="WBParaSite" id="nRc.2.0.1.t18435-RA">
    <property type="protein sequence ID" value="nRc.2.0.1.t18435-RA"/>
    <property type="gene ID" value="nRc.2.0.1.g18435"/>
</dbReference>
<dbReference type="Proteomes" id="UP000887565">
    <property type="component" value="Unplaced"/>
</dbReference>
<proteinExistence type="predicted"/>
<dbReference type="SUPFAM" id="SSF55856">
    <property type="entry name" value="Cytochrome b5-like heme/steroid binding domain"/>
    <property type="match status" value="1"/>
</dbReference>
<dbReference type="Gene3D" id="3.10.120.10">
    <property type="entry name" value="Cytochrome b5-like heme/steroid binding domain"/>
    <property type="match status" value="1"/>
</dbReference>